<dbReference type="InterPro" id="IPR051922">
    <property type="entry name" value="Bact_Sporulation_Assoc"/>
</dbReference>
<keyword evidence="1" id="KW-0732">Signal</keyword>
<keyword evidence="4" id="KW-1185">Reference proteome</keyword>
<dbReference type="KEGG" id="piv:NCTC13079_00858"/>
<evidence type="ECO:0000313" key="3">
    <source>
        <dbReference type="EMBL" id="VEJ35696.1"/>
    </source>
</evidence>
<dbReference type="PANTHER" id="PTHR30032:SF4">
    <property type="entry name" value="AMIDASE ENHANCER"/>
    <property type="match status" value="1"/>
</dbReference>
<dbReference type="RefSeq" id="WP_126465457.1">
    <property type="nucleotide sequence ID" value="NZ_LR134523.1"/>
</dbReference>
<protein>
    <submittedName>
        <fullName evidence="3">Modifier protein of major autolysin</fullName>
    </submittedName>
</protein>
<feature type="signal peptide" evidence="1">
    <location>
        <begin position="1"/>
        <end position="24"/>
    </location>
</feature>
<dbReference type="Pfam" id="PF08486">
    <property type="entry name" value="SpoIID"/>
    <property type="match status" value="1"/>
</dbReference>
<dbReference type="InterPro" id="IPR013486">
    <property type="entry name" value="SpoIID/LytB"/>
</dbReference>
<dbReference type="NCBIfam" id="TIGR02669">
    <property type="entry name" value="SpoIID_LytB"/>
    <property type="match status" value="1"/>
</dbReference>
<evidence type="ECO:0000256" key="1">
    <source>
        <dbReference type="SAM" id="SignalP"/>
    </source>
</evidence>
<evidence type="ECO:0000259" key="2">
    <source>
        <dbReference type="Pfam" id="PF08486"/>
    </source>
</evidence>
<proteinExistence type="predicted"/>
<organism evidence="3 4">
    <name type="scientific">Aedoeadaptatus ivorii</name>
    <dbReference type="NCBI Taxonomy" id="54006"/>
    <lineage>
        <taxon>Bacteria</taxon>
        <taxon>Bacillati</taxon>
        <taxon>Bacillota</taxon>
        <taxon>Tissierellia</taxon>
        <taxon>Tissierellales</taxon>
        <taxon>Peptoniphilaceae</taxon>
        <taxon>Aedoeadaptatus</taxon>
    </lineage>
</organism>
<name>A0A3S5F7V9_9FIRM</name>
<evidence type="ECO:0000313" key="4">
    <source>
        <dbReference type="Proteomes" id="UP000269544"/>
    </source>
</evidence>
<dbReference type="AlphaFoldDB" id="A0A3S5F7V9"/>
<dbReference type="EMBL" id="LR134523">
    <property type="protein sequence ID" value="VEJ35696.1"/>
    <property type="molecule type" value="Genomic_DNA"/>
</dbReference>
<reference evidence="3 4" key="1">
    <citation type="submission" date="2018-12" db="EMBL/GenBank/DDBJ databases">
        <authorList>
            <consortium name="Pathogen Informatics"/>
        </authorList>
    </citation>
    <scope>NUCLEOTIDE SEQUENCE [LARGE SCALE GENOMIC DNA]</scope>
    <source>
        <strain evidence="3 4">NCTC13079</strain>
    </source>
</reference>
<dbReference type="GO" id="GO:0030435">
    <property type="term" value="P:sporulation resulting in formation of a cellular spore"/>
    <property type="evidence" value="ECO:0007669"/>
    <property type="project" value="InterPro"/>
</dbReference>
<dbReference type="PANTHER" id="PTHR30032">
    <property type="entry name" value="N-ACETYLMURAMOYL-L-ALANINE AMIDASE-RELATED"/>
    <property type="match status" value="1"/>
</dbReference>
<sequence length="409" mass="44478">MKRLSIVALLLLLFFSARPGIAYAENLRIKLGSERKQVVLSSDSGIAKDGAPAGNEIRISAVDAKKGVRYSSPAGTLSVDGRPYRGEIELLPKGSNMVVVNIVDMESYLRGVVPKEIGNDTAAEALKAQAVVSRSFAVANRDKYIQYGYNLEDGTASQAYGGMAVEDPRTDAAVAATAGKVLYYGESVANAIFHATSGGRTESIEDVWGGAPVPYLKGMDDPDSVNTTHSTWTAEFSIEVIQKAFPAIGEPKRLVVLSRTNSGRIHNLRLEGTKDNLEMTGNAFRMKMGSVQLKSTNFQSMEIHLAETKRPEVITAWGKRPLGDEHVRTARETRAVSLQNMITAAGIREIFQPVFPATEEIDISRGLRVRGRGYGHGVGMSQYGAIEMAKKGKTYPEILAFYFPGTRIR</sequence>
<gene>
    <name evidence="3" type="primary">lytB</name>
    <name evidence="3" type="ORF">NCTC13079_00858</name>
</gene>
<dbReference type="Proteomes" id="UP000269544">
    <property type="component" value="Chromosome"/>
</dbReference>
<feature type="domain" description="Sporulation stage II protein D amidase enhancer LytB N-terminal" evidence="2">
    <location>
        <begin position="95"/>
        <end position="184"/>
    </location>
</feature>
<accession>A0A3S5F7V9</accession>
<dbReference type="OrthoDB" id="9794671at2"/>
<dbReference type="InterPro" id="IPR013693">
    <property type="entry name" value="SpoIID/LytB_N"/>
</dbReference>
<feature type="chain" id="PRO_5018672795" evidence="1">
    <location>
        <begin position="25"/>
        <end position="409"/>
    </location>
</feature>
<dbReference type="GO" id="GO:0030288">
    <property type="term" value="C:outer membrane-bounded periplasmic space"/>
    <property type="evidence" value="ECO:0007669"/>
    <property type="project" value="TreeGrafter"/>
</dbReference>